<evidence type="ECO:0000313" key="3">
    <source>
        <dbReference type="Proteomes" id="UP001144673"/>
    </source>
</evidence>
<dbReference type="RefSeq" id="XP_056048632.1">
    <property type="nucleotide sequence ID" value="XM_056194956.1"/>
</dbReference>
<sequence length="164" mass="16645">MKFTTVFATLAAFTGTAAAAAIDMRDTCLAKNAVCYVAGGPSPGVCCDGLICAADRCRDPAEETIKPKPTTTAVAEPTCLAKYAVCYVAGGLPPGACCEGLICAADRCRDPAEEEVKPTPTPEPTCLAKNAVCYIAGGPSPGACCDGLICAADRCRDPAEETSA</sequence>
<keyword evidence="3" id="KW-1185">Reference proteome</keyword>
<dbReference type="AlphaFoldDB" id="A0A9W8Q4F1"/>
<evidence type="ECO:0000313" key="2">
    <source>
        <dbReference type="EMBL" id="KAJ4144962.1"/>
    </source>
</evidence>
<dbReference type="GeneID" id="80890987"/>
<dbReference type="Proteomes" id="UP001144673">
    <property type="component" value="Chromosome 2"/>
</dbReference>
<protein>
    <submittedName>
        <fullName evidence="2">Uncharacterized protein</fullName>
    </submittedName>
</protein>
<proteinExistence type="predicted"/>
<gene>
    <name evidence="2" type="ORF">LMH87_003828</name>
</gene>
<evidence type="ECO:0000256" key="1">
    <source>
        <dbReference type="SAM" id="SignalP"/>
    </source>
</evidence>
<feature type="signal peptide" evidence="1">
    <location>
        <begin position="1"/>
        <end position="19"/>
    </location>
</feature>
<reference evidence="2" key="1">
    <citation type="journal article" date="2023" name="Access Microbiol">
        <title>De-novo genome assembly for Akanthomyces muscarius, a biocontrol agent of insect agricultural pests.</title>
        <authorList>
            <person name="Erdos Z."/>
            <person name="Studholme D.J."/>
            <person name="Raymond B."/>
            <person name="Sharma M."/>
        </authorList>
    </citation>
    <scope>NUCLEOTIDE SEQUENCE</scope>
    <source>
        <strain evidence="2">Ve6</strain>
    </source>
</reference>
<name>A0A9W8Q4F1_AKAMU</name>
<accession>A0A9W8Q4F1</accession>
<dbReference type="KEGG" id="amus:LMH87_003828"/>
<organism evidence="2 3">
    <name type="scientific">Akanthomyces muscarius</name>
    <name type="common">Entomopathogenic fungus</name>
    <name type="synonym">Lecanicillium muscarium</name>
    <dbReference type="NCBI Taxonomy" id="2231603"/>
    <lineage>
        <taxon>Eukaryota</taxon>
        <taxon>Fungi</taxon>
        <taxon>Dikarya</taxon>
        <taxon>Ascomycota</taxon>
        <taxon>Pezizomycotina</taxon>
        <taxon>Sordariomycetes</taxon>
        <taxon>Hypocreomycetidae</taxon>
        <taxon>Hypocreales</taxon>
        <taxon>Cordycipitaceae</taxon>
        <taxon>Akanthomyces</taxon>
    </lineage>
</organism>
<comment type="caution">
    <text evidence="2">The sequence shown here is derived from an EMBL/GenBank/DDBJ whole genome shotgun (WGS) entry which is preliminary data.</text>
</comment>
<dbReference type="EMBL" id="JAJHUN010000011">
    <property type="protein sequence ID" value="KAJ4144962.1"/>
    <property type="molecule type" value="Genomic_DNA"/>
</dbReference>
<keyword evidence="1" id="KW-0732">Signal</keyword>
<feature type="chain" id="PRO_5040789788" evidence="1">
    <location>
        <begin position="20"/>
        <end position="164"/>
    </location>
</feature>